<evidence type="ECO:0000256" key="1">
    <source>
        <dbReference type="ARBA" id="ARBA00023224"/>
    </source>
</evidence>
<feature type="transmembrane region" description="Helical" evidence="3">
    <location>
        <begin position="68"/>
        <end position="87"/>
    </location>
</feature>
<dbReference type="GO" id="GO:0007165">
    <property type="term" value="P:signal transduction"/>
    <property type="evidence" value="ECO:0007669"/>
    <property type="project" value="UniProtKB-KW"/>
</dbReference>
<keyword evidence="3" id="KW-1133">Transmembrane helix</keyword>
<feature type="transmembrane region" description="Helical" evidence="3">
    <location>
        <begin position="40"/>
        <end position="62"/>
    </location>
</feature>
<protein>
    <submittedName>
        <fullName evidence="5">Chemotaxis protein</fullName>
    </submittedName>
</protein>
<dbReference type="PANTHER" id="PTHR32089">
    <property type="entry name" value="METHYL-ACCEPTING CHEMOTAXIS PROTEIN MCPB"/>
    <property type="match status" value="1"/>
</dbReference>
<feature type="transmembrane region" description="Helical" evidence="3">
    <location>
        <begin position="124"/>
        <end position="156"/>
    </location>
</feature>
<gene>
    <name evidence="5" type="ORF">FE782_30705</name>
</gene>
<organism evidence="5 6">
    <name type="scientific">Paenibacillus antri</name>
    <dbReference type="NCBI Taxonomy" id="2582848"/>
    <lineage>
        <taxon>Bacteria</taxon>
        <taxon>Bacillati</taxon>
        <taxon>Bacillota</taxon>
        <taxon>Bacilli</taxon>
        <taxon>Bacillales</taxon>
        <taxon>Paenibacillaceae</taxon>
        <taxon>Paenibacillus</taxon>
    </lineage>
</organism>
<dbReference type="PROSITE" id="PS50111">
    <property type="entry name" value="CHEMOTAXIS_TRANSDUC_2"/>
    <property type="match status" value="1"/>
</dbReference>
<name>A0A5R9FY75_9BACL</name>
<dbReference type="SMART" id="SM00283">
    <property type="entry name" value="MA"/>
    <property type="match status" value="1"/>
</dbReference>
<dbReference type="Pfam" id="PF00015">
    <property type="entry name" value="MCPsignal"/>
    <property type="match status" value="1"/>
</dbReference>
<feature type="transmembrane region" description="Helical" evidence="3">
    <location>
        <begin position="168"/>
        <end position="186"/>
    </location>
</feature>
<evidence type="ECO:0000259" key="4">
    <source>
        <dbReference type="PROSITE" id="PS50111"/>
    </source>
</evidence>
<dbReference type="AlphaFoldDB" id="A0A5R9FY75"/>
<dbReference type="EMBL" id="VCIW01000036">
    <property type="protein sequence ID" value="TLS48441.1"/>
    <property type="molecule type" value="Genomic_DNA"/>
</dbReference>
<feature type="transmembrane region" description="Helical" evidence="3">
    <location>
        <begin position="94"/>
        <end position="112"/>
    </location>
</feature>
<dbReference type="OrthoDB" id="242546at2"/>
<keyword evidence="3" id="KW-0812">Transmembrane</keyword>
<comment type="caution">
    <text evidence="5">The sequence shown here is derived from an EMBL/GenBank/DDBJ whole genome shotgun (WGS) entry which is preliminary data.</text>
</comment>
<evidence type="ECO:0000256" key="2">
    <source>
        <dbReference type="PROSITE-ProRule" id="PRU00284"/>
    </source>
</evidence>
<evidence type="ECO:0000313" key="5">
    <source>
        <dbReference type="EMBL" id="TLS48441.1"/>
    </source>
</evidence>
<evidence type="ECO:0000313" key="6">
    <source>
        <dbReference type="Proteomes" id="UP000309676"/>
    </source>
</evidence>
<feature type="domain" description="Methyl-accepting transducer" evidence="4">
    <location>
        <begin position="232"/>
        <end position="482"/>
    </location>
</feature>
<reference evidence="5 6" key="1">
    <citation type="submission" date="2019-05" db="EMBL/GenBank/DDBJ databases">
        <authorList>
            <person name="Narsing Rao M.P."/>
            <person name="Li W.J."/>
        </authorList>
    </citation>
    <scope>NUCLEOTIDE SEQUENCE [LARGE SCALE GENOMIC DNA]</scope>
    <source>
        <strain evidence="5 6">SYSU_K30003</strain>
    </source>
</reference>
<accession>A0A5R9FY75</accession>
<dbReference type="PANTHER" id="PTHR32089:SF112">
    <property type="entry name" value="LYSOZYME-LIKE PROTEIN-RELATED"/>
    <property type="match status" value="1"/>
</dbReference>
<keyword evidence="3" id="KW-0472">Membrane</keyword>
<dbReference type="RefSeq" id="WP_138198175.1">
    <property type="nucleotide sequence ID" value="NZ_VCIW01000036.1"/>
</dbReference>
<dbReference type="Gene3D" id="1.10.287.950">
    <property type="entry name" value="Methyl-accepting chemotaxis protein"/>
    <property type="match status" value="1"/>
</dbReference>
<dbReference type="GO" id="GO:0016020">
    <property type="term" value="C:membrane"/>
    <property type="evidence" value="ECO:0007669"/>
    <property type="project" value="InterPro"/>
</dbReference>
<keyword evidence="1 2" id="KW-0807">Transducer</keyword>
<dbReference type="SUPFAM" id="SSF58104">
    <property type="entry name" value="Methyl-accepting chemotaxis protein (MCP) signaling domain"/>
    <property type="match status" value="1"/>
</dbReference>
<evidence type="ECO:0000256" key="3">
    <source>
        <dbReference type="SAM" id="Phobius"/>
    </source>
</evidence>
<proteinExistence type="predicted"/>
<dbReference type="InterPro" id="IPR004089">
    <property type="entry name" value="MCPsignal_dom"/>
</dbReference>
<keyword evidence="6" id="KW-1185">Reference proteome</keyword>
<dbReference type="Proteomes" id="UP000309676">
    <property type="component" value="Unassembled WGS sequence"/>
</dbReference>
<sequence>MINFSAFRKPAAATGTTAAVPKRDERLSLQEKDMVRRNGVVFVAMSVITALTVFAVLAMGGSTLTLESLGVAIIMALHLAAFAALHLKRVWIMKLKYVAVIGSALSSLYTIVSSPDATNVFSVYYLLVLTLIYMSMPLMIAIETYSFGLLIFLLFVQDTGIAPDKASTYLIYFVLISILLFSLLRVSNHLMKDTERSRSDAEELLEQQRRQKEGVIAVVGEVSRSLTALNLSGAETNQSFGEMNVAFQEITVGASAQMESTLSINESIQTMSERIDSMSDAMRSLREEARSAKGLSDDGETQVRELTDTFVRFRGEIESMQSEIASLIERVNEASQFSLTIKEIANQTNLLSLNASIEAARAGEHGKGFSVVASEIRKLADMASRSADQITGVLSSFAAQSDQTRRRMGHVAEQMERSQETTDRTRQAFEQISAAVDALELLSESSARLTSEIQASAGSVGESTAQLASVSQQTSASLEQLTATLETLLVGNRTSLTNLKQVEESLHRIS</sequence>